<evidence type="ECO:0000313" key="11">
    <source>
        <dbReference type="EMBL" id="EWC45796.1"/>
    </source>
</evidence>
<proteinExistence type="inferred from homology"/>
<evidence type="ECO:0000256" key="8">
    <source>
        <dbReference type="ARBA" id="ARBA00023212"/>
    </source>
</evidence>
<protein>
    <recommendedName>
        <fullName evidence="13">NIMA interactive protein</fullName>
    </recommendedName>
</protein>
<dbReference type="Pfam" id="PF11559">
    <property type="entry name" value="ADIP"/>
    <property type="match status" value="1"/>
</dbReference>
<dbReference type="PANTHER" id="PTHR46507">
    <property type="entry name" value="AFADIN- AND ALPHA-ACTININ-BINDING PROTEIN"/>
    <property type="match status" value="1"/>
</dbReference>
<dbReference type="InterPro" id="IPR021622">
    <property type="entry name" value="Afadin/alpha-actinin-bd"/>
</dbReference>
<keyword evidence="7 9" id="KW-0175">Coiled coil</keyword>
<keyword evidence="5" id="KW-0130">Cell adhesion</keyword>
<feature type="compositionally biased region" description="Acidic residues" evidence="10">
    <location>
        <begin position="430"/>
        <end position="462"/>
    </location>
</feature>
<feature type="compositionally biased region" description="Acidic residues" evidence="10">
    <location>
        <begin position="500"/>
        <end position="509"/>
    </location>
</feature>
<evidence type="ECO:0000256" key="7">
    <source>
        <dbReference type="ARBA" id="ARBA00023054"/>
    </source>
</evidence>
<evidence type="ECO:0000256" key="9">
    <source>
        <dbReference type="SAM" id="Coils"/>
    </source>
</evidence>
<dbReference type="OrthoDB" id="312015at2759"/>
<dbReference type="AlphaFoldDB" id="W7HNX7"/>
<keyword evidence="8" id="KW-0206">Cytoskeleton</keyword>
<evidence type="ECO:0000256" key="5">
    <source>
        <dbReference type="ARBA" id="ARBA00022889"/>
    </source>
</evidence>
<evidence type="ECO:0000256" key="6">
    <source>
        <dbReference type="ARBA" id="ARBA00022949"/>
    </source>
</evidence>
<evidence type="ECO:0000256" key="2">
    <source>
        <dbReference type="ARBA" id="ARBA00004300"/>
    </source>
</evidence>
<evidence type="ECO:0000313" key="12">
    <source>
        <dbReference type="Proteomes" id="UP000024837"/>
    </source>
</evidence>
<dbReference type="EMBL" id="KI966424">
    <property type="protein sequence ID" value="EWC45796.1"/>
    <property type="molecule type" value="Genomic_DNA"/>
</dbReference>
<evidence type="ECO:0000256" key="1">
    <source>
        <dbReference type="ARBA" id="ARBA00004282"/>
    </source>
</evidence>
<evidence type="ECO:0000256" key="4">
    <source>
        <dbReference type="ARBA" id="ARBA00022490"/>
    </source>
</evidence>
<keyword evidence="4" id="KW-0963">Cytoplasm</keyword>
<feature type="coiled-coil region" evidence="9">
    <location>
        <begin position="75"/>
        <end position="123"/>
    </location>
</feature>
<dbReference type="GO" id="GO:0007155">
    <property type="term" value="P:cell adhesion"/>
    <property type="evidence" value="ECO:0007669"/>
    <property type="project" value="UniProtKB-KW"/>
</dbReference>
<evidence type="ECO:0000256" key="10">
    <source>
        <dbReference type="SAM" id="MobiDB-lite"/>
    </source>
</evidence>
<keyword evidence="12" id="KW-1185">Reference proteome</keyword>
<gene>
    <name evidence="11" type="ORF">DRE_05133</name>
</gene>
<evidence type="ECO:0008006" key="13">
    <source>
        <dbReference type="Google" id="ProtNLM"/>
    </source>
</evidence>
<feature type="region of interest" description="Disordered" evidence="10">
    <location>
        <begin position="430"/>
        <end position="517"/>
    </location>
</feature>
<organism evidence="11 12">
    <name type="scientific">Drechslerella stenobrocha 248</name>
    <dbReference type="NCBI Taxonomy" id="1043628"/>
    <lineage>
        <taxon>Eukaryota</taxon>
        <taxon>Fungi</taxon>
        <taxon>Dikarya</taxon>
        <taxon>Ascomycota</taxon>
        <taxon>Pezizomycotina</taxon>
        <taxon>Orbiliomycetes</taxon>
        <taxon>Orbiliales</taxon>
        <taxon>Orbiliaceae</taxon>
        <taxon>Drechslerella</taxon>
    </lineage>
</organism>
<comment type="subcellular location">
    <subcellularLocation>
        <location evidence="1">Cell junction</location>
    </subcellularLocation>
    <subcellularLocation>
        <location evidence="2">Cytoplasm</location>
        <location evidence="2">Cytoskeleton</location>
        <location evidence="2">Microtubule organizing center</location>
        <location evidence="2">Centrosome</location>
    </subcellularLocation>
</comment>
<sequence length="557" mass="61526">MDADSSSASKYLNNLLAARGLLKGGHKIAFDSPAEDETTPSRIINLVHDLVRRRDKDADQKETLAMGIKALKESESKANTLADRYKSRCEELERRCATLQGQERVLNANVRSAEITAKALKDETSRLKVMVQQVRTQCANDIRKRDHQLAKLKDRLLEKSRGGRGNKQPTAFPGVALSGSAAFATTSQQGSYTDAATSGIPTDQTLTEDTTAILTELSQNLADENDTLVSMIQSTVTTLKAISGMDTDVDPEAELEDGERNVIANDVSHAALSAEVDDVLEHLKEMLTQPNYVPVEDLDMRDREIERLRAQLQGTLEAWKNAIALVDLVNKKPDAVSSKQVRTLEGVVERERQTVLGEIDVNVQTAPADTRGALEDAAAHDEEEHENVWQEGEDKVYESKSPVKKVGFQVAEVHDVEEVEVVADGNEEYAVEEEEGAAYQEYEDDGVQNEEYGEEEEEEGGDETMGYGQYQEGDVEEVIEEEAPTLDREEDSVDLIPPIQDDDSEDESSMELLSPIKPSMYKKRPLASSPIAAAGTPAVKRARFLDAGPRRRGRLNR</sequence>
<dbReference type="PANTHER" id="PTHR46507:SF4">
    <property type="entry name" value="SSX FAMILY MEMBER 2 INTERACTING PROTEIN"/>
    <property type="match status" value="1"/>
</dbReference>
<name>W7HNX7_9PEZI</name>
<dbReference type="Proteomes" id="UP000024837">
    <property type="component" value="Unassembled WGS sequence"/>
</dbReference>
<dbReference type="HOGENOM" id="CLU_498714_0_0_1"/>
<accession>W7HNX7</accession>
<comment type="similarity">
    <text evidence="3">Belongs to the ADIP family.</text>
</comment>
<reference evidence="11 12" key="1">
    <citation type="submission" date="2013-05" db="EMBL/GenBank/DDBJ databases">
        <title>Drechslerella stenobrocha genome reveals carnivorous origination and mechanical trapping mechanism of predatory fungi.</title>
        <authorList>
            <person name="Liu X."/>
            <person name="Zhang W."/>
            <person name="Liu K."/>
        </authorList>
    </citation>
    <scope>NUCLEOTIDE SEQUENCE [LARGE SCALE GENOMIC DNA]</scope>
    <source>
        <strain evidence="11 12">248</strain>
    </source>
</reference>
<feature type="compositionally biased region" description="Acidic residues" evidence="10">
    <location>
        <begin position="473"/>
        <end position="493"/>
    </location>
</feature>
<dbReference type="InterPro" id="IPR052300">
    <property type="entry name" value="Adhesion_Centrosome_assoc"/>
</dbReference>
<evidence type="ECO:0000256" key="3">
    <source>
        <dbReference type="ARBA" id="ARBA00009291"/>
    </source>
</evidence>
<keyword evidence="6" id="KW-0965">Cell junction</keyword>